<dbReference type="EMBL" id="CM042883">
    <property type="protein sequence ID" value="KAI4372145.1"/>
    <property type="molecule type" value="Genomic_DNA"/>
</dbReference>
<dbReference type="Proteomes" id="UP001057402">
    <property type="component" value="Chromosome 4"/>
</dbReference>
<sequence>MRTLPTLSMTPAESPLLSSISPSPTAHGCLSANDITIIIILLCALICSLTLHASVRLFLRSSPVSRRLLPPQTEVVSASVTDQLPSHERRIKPSESELVAYRSFGVLEARAGAECCAICLAEFEDGEKVRVLAKCEHEFHSDCVERWWLSSASCPTCRRACAVEDKAEKEGLEQGIGE</sequence>
<reference evidence="2" key="1">
    <citation type="journal article" date="2023" name="Front. Plant Sci.">
        <title>Chromosomal-level genome assembly of Melastoma candidum provides insights into trichome evolution.</title>
        <authorList>
            <person name="Zhong Y."/>
            <person name="Wu W."/>
            <person name="Sun C."/>
            <person name="Zou P."/>
            <person name="Liu Y."/>
            <person name="Dai S."/>
            <person name="Zhou R."/>
        </authorList>
    </citation>
    <scope>NUCLEOTIDE SEQUENCE [LARGE SCALE GENOMIC DNA]</scope>
</reference>
<proteinExistence type="predicted"/>
<protein>
    <submittedName>
        <fullName evidence="1">Uncharacterized protein</fullName>
    </submittedName>
</protein>
<gene>
    <name evidence="1" type="ORF">MLD38_010417</name>
</gene>
<evidence type="ECO:0000313" key="1">
    <source>
        <dbReference type="EMBL" id="KAI4372145.1"/>
    </source>
</evidence>
<organism evidence="1 2">
    <name type="scientific">Melastoma candidum</name>
    <dbReference type="NCBI Taxonomy" id="119954"/>
    <lineage>
        <taxon>Eukaryota</taxon>
        <taxon>Viridiplantae</taxon>
        <taxon>Streptophyta</taxon>
        <taxon>Embryophyta</taxon>
        <taxon>Tracheophyta</taxon>
        <taxon>Spermatophyta</taxon>
        <taxon>Magnoliopsida</taxon>
        <taxon>eudicotyledons</taxon>
        <taxon>Gunneridae</taxon>
        <taxon>Pentapetalae</taxon>
        <taxon>rosids</taxon>
        <taxon>malvids</taxon>
        <taxon>Myrtales</taxon>
        <taxon>Melastomataceae</taxon>
        <taxon>Melastomatoideae</taxon>
        <taxon>Melastomateae</taxon>
        <taxon>Melastoma</taxon>
    </lineage>
</organism>
<name>A0ACB9QZU3_9MYRT</name>
<comment type="caution">
    <text evidence="1">The sequence shown here is derived from an EMBL/GenBank/DDBJ whole genome shotgun (WGS) entry which is preliminary data.</text>
</comment>
<keyword evidence="2" id="KW-1185">Reference proteome</keyword>
<evidence type="ECO:0000313" key="2">
    <source>
        <dbReference type="Proteomes" id="UP001057402"/>
    </source>
</evidence>
<accession>A0ACB9QZU3</accession>